<dbReference type="OrthoDB" id="9997102at2759"/>
<accession>A0A8T1WZJ5</accession>
<dbReference type="PANTHER" id="PTHR43162:SF1">
    <property type="entry name" value="PRESTALK A DIFFERENTIATION PROTEIN A"/>
    <property type="match status" value="1"/>
</dbReference>
<proteinExistence type="predicted"/>
<dbReference type="PANTHER" id="PTHR43162">
    <property type="match status" value="1"/>
</dbReference>
<name>A0A8T1WZJ5_9STRA</name>
<evidence type="ECO:0000313" key="2">
    <source>
        <dbReference type="Proteomes" id="UP000693981"/>
    </source>
</evidence>
<comment type="caution">
    <text evidence="1">The sequence shown here is derived from an EMBL/GenBank/DDBJ whole genome shotgun (WGS) entry which is preliminary data.</text>
</comment>
<gene>
    <name evidence="1" type="ORF">PHYBOEH_001228</name>
</gene>
<dbReference type="InterPro" id="IPR051604">
    <property type="entry name" value="Ergot_Alk_Oxidoreductase"/>
</dbReference>
<reference evidence="1" key="1">
    <citation type="submission" date="2021-02" db="EMBL/GenBank/DDBJ databases">
        <authorList>
            <person name="Palmer J.M."/>
        </authorList>
    </citation>
    <scope>NUCLEOTIDE SEQUENCE</scope>
    <source>
        <strain evidence="1">SCRP23</strain>
    </source>
</reference>
<sequence length="322" mass="35635">MATSKVFLLPVTRTSLPFAASLLRFSAGNLPSTTRFLICARSRELERQLRVQFAPVLAAHAFDSVPDWRQSRDLLEAFNVCDGVLLASGGGNSVTELDCGRSASEWFECEQLVTKALSQDHQVVKLSWTLGFTNERSPLSVGRANWELEETLKQQIRGDKLQIVRAATGMDTFLQGRMFDMVCARTLSMSVNRGRMAFVHPLDVAESLSALLQKEGEDGGVHTLTGPEALTFQDVATLLSEGIADKVRYSHFPLWAVQPARWVHGVPGDAIEEELAVVRALEAGAQQEVDTGLIEKLLGRQPRTFRNFVAENKKAWPRTDPL</sequence>
<keyword evidence="2" id="KW-1185">Reference proteome</keyword>
<dbReference type="AlphaFoldDB" id="A0A8T1WZJ5"/>
<organism evidence="1 2">
    <name type="scientific">Phytophthora boehmeriae</name>
    <dbReference type="NCBI Taxonomy" id="109152"/>
    <lineage>
        <taxon>Eukaryota</taxon>
        <taxon>Sar</taxon>
        <taxon>Stramenopiles</taxon>
        <taxon>Oomycota</taxon>
        <taxon>Peronosporomycetes</taxon>
        <taxon>Peronosporales</taxon>
        <taxon>Peronosporaceae</taxon>
        <taxon>Phytophthora</taxon>
    </lineage>
</organism>
<evidence type="ECO:0008006" key="3">
    <source>
        <dbReference type="Google" id="ProtNLM"/>
    </source>
</evidence>
<protein>
    <recommendedName>
        <fullName evidence="3">NAD(P)-binding domain-containing protein</fullName>
    </recommendedName>
</protein>
<dbReference type="EMBL" id="JAGDFL010000125">
    <property type="protein sequence ID" value="KAG7397129.1"/>
    <property type="molecule type" value="Genomic_DNA"/>
</dbReference>
<dbReference type="Proteomes" id="UP000693981">
    <property type="component" value="Unassembled WGS sequence"/>
</dbReference>
<evidence type="ECO:0000313" key="1">
    <source>
        <dbReference type="EMBL" id="KAG7397129.1"/>
    </source>
</evidence>